<feature type="compositionally biased region" description="Polar residues" evidence="1">
    <location>
        <begin position="260"/>
        <end position="279"/>
    </location>
</feature>
<evidence type="ECO:0000256" key="1">
    <source>
        <dbReference type="SAM" id="MobiDB-lite"/>
    </source>
</evidence>
<dbReference type="EMBL" id="ML979133">
    <property type="protein sequence ID" value="KAF1918862.1"/>
    <property type="molecule type" value="Genomic_DNA"/>
</dbReference>
<feature type="compositionally biased region" description="Low complexity" evidence="1">
    <location>
        <begin position="190"/>
        <end position="200"/>
    </location>
</feature>
<feature type="compositionally biased region" description="Low complexity" evidence="1">
    <location>
        <begin position="412"/>
        <end position="425"/>
    </location>
</feature>
<gene>
    <name evidence="2" type="ORF">BDU57DRAFT_122119</name>
</gene>
<proteinExistence type="predicted"/>
<feature type="compositionally biased region" description="Basic residues" evidence="1">
    <location>
        <begin position="202"/>
        <end position="213"/>
    </location>
</feature>
<dbReference type="OrthoDB" id="3801238at2759"/>
<keyword evidence="3" id="KW-1185">Reference proteome</keyword>
<dbReference type="AlphaFoldDB" id="A0A6A5QTW3"/>
<feature type="compositionally biased region" description="Acidic residues" evidence="1">
    <location>
        <begin position="227"/>
        <end position="238"/>
    </location>
</feature>
<reference evidence="2" key="1">
    <citation type="journal article" date="2020" name="Stud. Mycol.">
        <title>101 Dothideomycetes genomes: a test case for predicting lifestyles and emergence of pathogens.</title>
        <authorList>
            <person name="Haridas S."/>
            <person name="Albert R."/>
            <person name="Binder M."/>
            <person name="Bloem J."/>
            <person name="Labutti K."/>
            <person name="Salamov A."/>
            <person name="Andreopoulos B."/>
            <person name="Baker S."/>
            <person name="Barry K."/>
            <person name="Bills G."/>
            <person name="Bluhm B."/>
            <person name="Cannon C."/>
            <person name="Castanera R."/>
            <person name="Culley D."/>
            <person name="Daum C."/>
            <person name="Ezra D."/>
            <person name="Gonzalez J."/>
            <person name="Henrissat B."/>
            <person name="Kuo A."/>
            <person name="Liang C."/>
            <person name="Lipzen A."/>
            <person name="Lutzoni F."/>
            <person name="Magnuson J."/>
            <person name="Mondo S."/>
            <person name="Nolan M."/>
            <person name="Ohm R."/>
            <person name="Pangilinan J."/>
            <person name="Park H.-J."/>
            <person name="Ramirez L."/>
            <person name="Alfaro M."/>
            <person name="Sun H."/>
            <person name="Tritt A."/>
            <person name="Yoshinaga Y."/>
            <person name="Zwiers L.-H."/>
            <person name="Turgeon B."/>
            <person name="Goodwin S."/>
            <person name="Spatafora J."/>
            <person name="Crous P."/>
            <person name="Grigoriev I."/>
        </authorList>
    </citation>
    <scope>NUCLEOTIDE SEQUENCE</scope>
    <source>
        <strain evidence="2">HMLAC05119</strain>
    </source>
</reference>
<organism evidence="2 3">
    <name type="scientific">Ampelomyces quisqualis</name>
    <name type="common">Powdery mildew agent</name>
    <dbReference type="NCBI Taxonomy" id="50730"/>
    <lineage>
        <taxon>Eukaryota</taxon>
        <taxon>Fungi</taxon>
        <taxon>Dikarya</taxon>
        <taxon>Ascomycota</taxon>
        <taxon>Pezizomycotina</taxon>
        <taxon>Dothideomycetes</taxon>
        <taxon>Pleosporomycetidae</taxon>
        <taxon>Pleosporales</taxon>
        <taxon>Pleosporineae</taxon>
        <taxon>Phaeosphaeriaceae</taxon>
        <taxon>Ampelomyces</taxon>
    </lineage>
</organism>
<evidence type="ECO:0000313" key="2">
    <source>
        <dbReference type="EMBL" id="KAF1918862.1"/>
    </source>
</evidence>
<sequence length="538" mass="57705">MSSITPASFVDDGGSFHKRVPHGLHPAHISRWLNSAGSDTTSAYTGSYIDDGADMLPPSSASPGFGKVDPRFYKQRKRRGDEHHAAWNEDIQKAVAGDIGRSLEKMRHIGSMEVKRAAKPNRARDEKARSKKKDTVTIPMPPKWGTFIIKADDGRVIVVDRHGEFDSGPQVRQKHDQLGTRWVKAPETISLPSSPPSDTSSRGHKDKKKHKHRLPEPLKSLTPIAESEYEDDGYEPSGEDVMSPTGLFMTGGKDGWPASKSGSAASPVRSSKPSCTDSLIVNKKAASPVRSPPGSWPQSPTQASQTATSESIGSGTSRRWQASKTSARREAENISLKSYSTYRPATVEDAPDTSSENASMAKHGDAWGGGDSAWGGSVKGSKRSGNEDKSSISSSKSSHWIAGRVETISDNSSPLRSRRASSAPSGNAWDGYELPKTLSEVSVAGTGSERGSLGGNSQRTWRASEHVGSQAGWGGSQGAMVDGWGGDRTDSGSGSASAGGYKNGYDEDDERYLNDSWSGVRVRVRNRTRKGHVVGWEG</sequence>
<feature type="region of interest" description="Disordered" evidence="1">
    <location>
        <begin position="116"/>
        <end position="139"/>
    </location>
</feature>
<feature type="region of interest" description="Disordered" evidence="1">
    <location>
        <begin position="185"/>
        <end position="509"/>
    </location>
</feature>
<evidence type="ECO:0000313" key="3">
    <source>
        <dbReference type="Proteomes" id="UP000800096"/>
    </source>
</evidence>
<feature type="compositionally biased region" description="Low complexity" evidence="1">
    <location>
        <begin position="491"/>
        <end position="500"/>
    </location>
</feature>
<feature type="compositionally biased region" description="Polar residues" evidence="1">
    <location>
        <begin position="296"/>
        <end position="325"/>
    </location>
</feature>
<dbReference type="Proteomes" id="UP000800096">
    <property type="component" value="Unassembled WGS sequence"/>
</dbReference>
<accession>A0A6A5QTW3</accession>
<protein>
    <submittedName>
        <fullName evidence="2">Uncharacterized protein</fullName>
    </submittedName>
</protein>
<name>A0A6A5QTW3_AMPQU</name>